<sequence>MEYQGLRWSGVAATAGLLCRQISFFSDYEDDSLGEVCGRLVGLSFGFAERFPSPLSFDSSRRFRSIPVAAFVRFQSTERGDVDSWAAGPGSAAVGDVCWSILVLRDLIHR</sequence>
<dbReference type="AlphaFoldDB" id="A0A4U6T215"/>
<proteinExistence type="predicted"/>
<protein>
    <submittedName>
        <fullName evidence="1">Uncharacterized protein</fullName>
    </submittedName>
</protein>
<gene>
    <name evidence="1" type="ORF">SEVIR_9G053300v2</name>
</gene>
<dbReference type="Gramene" id="TKV90806">
    <property type="protein sequence ID" value="TKV90806"/>
    <property type="gene ID" value="SEVIR_9G053300v2"/>
</dbReference>
<organism evidence="1 2">
    <name type="scientific">Setaria viridis</name>
    <name type="common">Green bristlegrass</name>
    <name type="synonym">Setaria italica subsp. viridis</name>
    <dbReference type="NCBI Taxonomy" id="4556"/>
    <lineage>
        <taxon>Eukaryota</taxon>
        <taxon>Viridiplantae</taxon>
        <taxon>Streptophyta</taxon>
        <taxon>Embryophyta</taxon>
        <taxon>Tracheophyta</taxon>
        <taxon>Spermatophyta</taxon>
        <taxon>Magnoliopsida</taxon>
        <taxon>Liliopsida</taxon>
        <taxon>Poales</taxon>
        <taxon>Poaceae</taxon>
        <taxon>PACMAD clade</taxon>
        <taxon>Panicoideae</taxon>
        <taxon>Panicodae</taxon>
        <taxon>Paniceae</taxon>
        <taxon>Cenchrinae</taxon>
        <taxon>Setaria</taxon>
    </lineage>
</organism>
<name>A0A4U6T215_SETVI</name>
<dbReference type="Proteomes" id="UP000298652">
    <property type="component" value="Chromosome 9"/>
</dbReference>
<dbReference type="OMA" id="VFIVEVC"/>
<accession>A0A4U6T215</accession>
<reference evidence="1" key="1">
    <citation type="submission" date="2019-03" db="EMBL/GenBank/DDBJ databases">
        <title>WGS assembly of Setaria viridis.</title>
        <authorList>
            <person name="Huang P."/>
            <person name="Jenkins J."/>
            <person name="Grimwood J."/>
            <person name="Barry K."/>
            <person name="Healey A."/>
            <person name="Mamidi S."/>
            <person name="Sreedasyam A."/>
            <person name="Shu S."/>
            <person name="Feldman M."/>
            <person name="Wu J."/>
            <person name="Yu Y."/>
            <person name="Chen C."/>
            <person name="Johnson J."/>
            <person name="Rokhsar D."/>
            <person name="Baxter I."/>
            <person name="Schmutz J."/>
            <person name="Brutnell T."/>
            <person name="Kellogg E."/>
        </authorList>
    </citation>
    <scope>NUCLEOTIDE SEQUENCE [LARGE SCALE GENOMIC DNA]</scope>
</reference>
<dbReference type="EMBL" id="CM016560">
    <property type="protein sequence ID" value="TKV90806.1"/>
    <property type="molecule type" value="Genomic_DNA"/>
</dbReference>
<evidence type="ECO:0000313" key="2">
    <source>
        <dbReference type="Proteomes" id="UP000298652"/>
    </source>
</evidence>
<keyword evidence="2" id="KW-1185">Reference proteome</keyword>
<evidence type="ECO:0000313" key="1">
    <source>
        <dbReference type="EMBL" id="TKV90806.1"/>
    </source>
</evidence>